<dbReference type="EMBL" id="CP114040">
    <property type="protein sequence ID" value="WAS90988.1"/>
    <property type="molecule type" value="Genomic_DNA"/>
</dbReference>
<keyword evidence="5" id="KW-0732">Signal</keyword>
<evidence type="ECO:0000256" key="1">
    <source>
        <dbReference type="ARBA" id="ARBA00005228"/>
    </source>
</evidence>
<dbReference type="PANTHER" id="PTHR11757:SF19">
    <property type="entry name" value="PROLYL ENDOPEPTIDASE-LIKE"/>
    <property type="match status" value="1"/>
</dbReference>
<keyword evidence="3" id="KW-0378">Hydrolase</keyword>
<dbReference type="Gene3D" id="3.40.50.1820">
    <property type="entry name" value="alpha/beta hydrolase"/>
    <property type="match status" value="1"/>
</dbReference>
<dbReference type="Proteomes" id="UP001164459">
    <property type="component" value="Chromosome"/>
</dbReference>
<protein>
    <submittedName>
        <fullName evidence="8">S9 family peptidase</fullName>
    </submittedName>
</protein>
<organism evidence="8 9">
    <name type="scientific">Nannocystis punicea</name>
    <dbReference type="NCBI Taxonomy" id="2995304"/>
    <lineage>
        <taxon>Bacteria</taxon>
        <taxon>Pseudomonadati</taxon>
        <taxon>Myxococcota</taxon>
        <taxon>Polyangia</taxon>
        <taxon>Nannocystales</taxon>
        <taxon>Nannocystaceae</taxon>
        <taxon>Nannocystis</taxon>
    </lineage>
</organism>
<keyword evidence="2" id="KW-0645">Protease</keyword>
<dbReference type="InterPro" id="IPR051543">
    <property type="entry name" value="Serine_Peptidase_S9A"/>
</dbReference>
<evidence type="ECO:0000256" key="5">
    <source>
        <dbReference type="SAM" id="SignalP"/>
    </source>
</evidence>
<accession>A0ABY7GVI3</accession>
<evidence type="ECO:0000259" key="7">
    <source>
        <dbReference type="Pfam" id="PF02897"/>
    </source>
</evidence>
<evidence type="ECO:0000256" key="4">
    <source>
        <dbReference type="ARBA" id="ARBA00022825"/>
    </source>
</evidence>
<dbReference type="Gene3D" id="2.130.10.120">
    <property type="entry name" value="Prolyl oligopeptidase, N-terminal domain"/>
    <property type="match status" value="1"/>
</dbReference>
<evidence type="ECO:0000313" key="8">
    <source>
        <dbReference type="EMBL" id="WAS90988.1"/>
    </source>
</evidence>
<evidence type="ECO:0000256" key="2">
    <source>
        <dbReference type="ARBA" id="ARBA00022670"/>
    </source>
</evidence>
<dbReference type="InterPro" id="IPR029058">
    <property type="entry name" value="AB_hydrolase_fold"/>
</dbReference>
<gene>
    <name evidence="8" type="ORF">O0S08_32770</name>
</gene>
<feature type="chain" id="PRO_5046998314" evidence="5">
    <location>
        <begin position="22"/>
        <end position="745"/>
    </location>
</feature>
<dbReference type="InterPro" id="IPR002470">
    <property type="entry name" value="Peptidase_S9A"/>
</dbReference>
<dbReference type="SUPFAM" id="SSF50993">
    <property type="entry name" value="Peptidase/esterase 'gauge' domain"/>
    <property type="match status" value="1"/>
</dbReference>
<evidence type="ECO:0000256" key="3">
    <source>
        <dbReference type="ARBA" id="ARBA00022801"/>
    </source>
</evidence>
<dbReference type="Pfam" id="PF02897">
    <property type="entry name" value="Peptidase_S9_N"/>
    <property type="match status" value="1"/>
</dbReference>
<dbReference type="PROSITE" id="PS00708">
    <property type="entry name" value="PRO_ENDOPEP_SER"/>
    <property type="match status" value="1"/>
</dbReference>
<feature type="signal peptide" evidence="5">
    <location>
        <begin position="1"/>
        <end position="21"/>
    </location>
</feature>
<reference evidence="8" key="1">
    <citation type="submission" date="2022-11" db="EMBL/GenBank/DDBJ databases">
        <title>Minimal conservation of predation-associated metabolite biosynthetic gene clusters underscores biosynthetic potential of Myxococcota including descriptions for ten novel species: Archangium lansinium sp. nov., Myxococcus landrumus sp. nov., Nannocystis bai.</title>
        <authorList>
            <person name="Ahearne A."/>
            <person name="Stevens C."/>
            <person name="Dowd S."/>
        </authorList>
    </citation>
    <scope>NUCLEOTIDE SEQUENCE</scope>
    <source>
        <strain evidence="8">Fl3</strain>
    </source>
</reference>
<evidence type="ECO:0000259" key="6">
    <source>
        <dbReference type="Pfam" id="PF00326"/>
    </source>
</evidence>
<name>A0ABY7GVI3_9BACT</name>
<sequence length="745" mass="82749">MSLRSLRLPLLSTLISVGCVSAPPQVEPPAPAAMATPTPDKAGAAEAGLTGPAAPVARKEPHVVELANGLKLVDEYHWMRRKDAPDVLDHLRAEDAYAEAMTAHLAPLREKLHEEMLGRLVETDVDVPYKDGDYLYYSRVEKGKQYPIHCRKAVKGGEAANEEILLDLNEIGKREKFVGLGPKSVSNDGSVLAYGIDTTGFRQFVLRFKDLRTGKELPERIERVTSVAFAKDGRTVFYTVEDPTTKRSHRLYRHRLGEEPAKDALVHDEKDERFRVHVHRSRSREIVFVNIESRITSEVRFVRADRPEGPLVTVEPREQGHEYSVEHRGKELLITTNSAATAGGAKPVNFRLVSAPLDRPGRASWKEVVPHRPGVMLEGADAFQGFTVLVEREDGVRHLRFMQGKQLSLDASHRVVLPEAVYSVWPGANPELGATSYRIGYESPITPETVYEYDPAKRSLTLRKRLEVPGGYDASRYEVRRVFATAKDGTKVPISVVARKGAAPDRKNPVHLYGYGSYGHSINMGFSSARISLLDRGVVSATAHVRGGGEMGKRWHEDGRMQKKMNTFTDFVAAAEALVAEGWADPRRIVIQGASAGGLLMGAVVNLRPDLFAGVVAEVPFVDVIHTMLDESLPLTVEEFEEWGNPKKPDELAMMLQYSPYDNIAPKAYPPVLVRTSYSDSQVMYWEPAKYVAKLRATKTDQNPVLLRIHLGAAGHGGLSGRYDKLRDTAFTYAWMLDRLGVKEP</sequence>
<dbReference type="Pfam" id="PF00326">
    <property type="entry name" value="Peptidase_S9"/>
    <property type="match status" value="1"/>
</dbReference>
<proteinExistence type="inferred from homology"/>
<feature type="domain" description="Peptidase S9 prolyl oligopeptidase catalytic" evidence="6">
    <location>
        <begin position="526"/>
        <end position="741"/>
    </location>
</feature>
<dbReference type="InterPro" id="IPR001375">
    <property type="entry name" value="Peptidase_S9_cat"/>
</dbReference>
<dbReference type="PROSITE" id="PS51257">
    <property type="entry name" value="PROKAR_LIPOPROTEIN"/>
    <property type="match status" value="1"/>
</dbReference>
<evidence type="ECO:0000313" key="9">
    <source>
        <dbReference type="Proteomes" id="UP001164459"/>
    </source>
</evidence>
<dbReference type="PANTHER" id="PTHR11757">
    <property type="entry name" value="PROTEASE FAMILY S9A OLIGOPEPTIDASE"/>
    <property type="match status" value="1"/>
</dbReference>
<keyword evidence="4" id="KW-0720">Serine protease</keyword>
<comment type="similarity">
    <text evidence="1">Belongs to the peptidase S9A family.</text>
</comment>
<dbReference type="InterPro" id="IPR023302">
    <property type="entry name" value="Pept_S9A_N"/>
</dbReference>
<dbReference type="InterPro" id="IPR002471">
    <property type="entry name" value="Pept_S9_AS"/>
</dbReference>
<dbReference type="SUPFAM" id="SSF53474">
    <property type="entry name" value="alpha/beta-Hydrolases"/>
    <property type="match status" value="1"/>
</dbReference>
<keyword evidence="9" id="KW-1185">Reference proteome</keyword>
<dbReference type="RefSeq" id="WP_269033327.1">
    <property type="nucleotide sequence ID" value="NZ_CP114040.1"/>
</dbReference>
<dbReference type="PRINTS" id="PR00862">
    <property type="entry name" value="PROLIGOPTASE"/>
</dbReference>
<feature type="domain" description="Peptidase S9A N-terminal" evidence="7">
    <location>
        <begin position="55"/>
        <end position="464"/>
    </location>
</feature>